<dbReference type="Proteomes" id="UP000572817">
    <property type="component" value="Unassembled WGS sequence"/>
</dbReference>
<accession>A0A8H4J7R6</accession>
<reference evidence="1" key="1">
    <citation type="submission" date="2020-04" db="EMBL/GenBank/DDBJ databases">
        <title>Genome Assembly and Annotation of Botryosphaeria dothidea sdau 11-99, a Latent Pathogen of Apple Fruit Ring Rot in China.</title>
        <authorList>
            <person name="Yu C."/>
            <person name="Diao Y."/>
            <person name="Lu Q."/>
            <person name="Zhao J."/>
            <person name="Cui S."/>
            <person name="Peng C."/>
            <person name="He B."/>
            <person name="Liu H."/>
        </authorList>
    </citation>
    <scope>NUCLEOTIDE SEQUENCE [LARGE SCALE GENOMIC DNA]</scope>
    <source>
        <strain evidence="1">Sdau11-99</strain>
    </source>
</reference>
<keyword evidence="2" id="KW-1185">Reference proteome</keyword>
<evidence type="ECO:0000313" key="1">
    <source>
        <dbReference type="EMBL" id="KAF4313568.1"/>
    </source>
</evidence>
<comment type="caution">
    <text evidence="1">The sequence shown here is derived from an EMBL/GenBank/DDBJ whole genome shotgun (WGS) entry which is preliminary data.</text>
</comment>
<gene>
    <name evidence="1" type="ORF">GTA08_BOTSDO01360</name>
</gene>
<dbReference type="AlphaFoldDB" id="A0A8H4J7R6"/>
<organism evidence="1 2">
    <name type="scientific">Botryosphaeria dothidea</name>
    <dbReference type="NCBI Taxonomy" id="55169"/>
    <lineage>
        <taxon>Eukaryota</taxon>
        <taxon>Fungi</taxon>
        <taxon>Dikarya</taxon>
        <taxon>Ascomycota</taxon>
        <taxon>Pezizomycotina</taxon>
        <taxon>Dothideomycetes</taxon>
        <taxon>Dothideomycetes incertae sedis</taxon>
        <taxon>Botryosphaeriales</taxon>
        <taxon>Botryosphaeriaceae</taxon>
        <taxon>Botryosphaeria</taxon>
    </lineage>
</organism>
<protein>
    <submittedName>
        <fullName evidence="1">Transcription factor protein</fullName>
    </submittedName>
</protein>
<name>A0A8H4J7R6_9PEZI</name>
<proteinExistence type="predicted"/>
<sequence length="317" mass="35177">MTSQQLPNDEPGVLKMAHQLSIWAKDGDPEKGIEHDTKFYTFSGQVPWAMPPCTEKITPDSAAEATDIPKPKVVLLRLLGPQDEQDHSFPHSCQRLLGFLKTEADIKTAFTAADALDFITNDHPQAVIVTDPALTVRDTASPCYKPAASIVLEKLKTYVAAGGRAIFCCYFTLAHPIDVGPFFKTHFNRSWVWLALHRAVVEYQPAALENFPPNNYLKKYYNIKSCFLKGVDPSEALYKDPKTEDSRDDLTAAAYGKFGNGYIGWIGDDNKELLLDEAVFAMCGFTKLHPQLDKWYPDTSVRVDLTGAKVGGTQLSS</sequence>
<dbReference type="EMBL" id="WWBZ02000001">
    <property type="protein sequence ID" value="KAF4313568.1"/>
    <property type="molecule type" value="Genomic_DNA"/>
</dbReference>
<evidence type="ECO:0000313" key="2">
    <source>
        <dbReference type="Proteomes" id="UP000572817"/>
    </source>
</evidence>
<dbReference type="OrthoDB" id="167809at2759"/>